<dbReference type="Pfam" id="PF01627">
    <property type="entry name" value="Hpt"/>
    <property type="match status" value="3"/>
</dbReference>
<dbReference type="Gene3D" id="3.30.565.10">
    <property type="entry name" value="Histidine kinase-like ATPase, C-terminal domain"/>
    <property type="match status" value="1"/>
</dbReference>
<dbReference type="CDD" id="cd16916">
    <property type="entry name" value="HATPase_CheA-like"/>
    <property type="match status" value="1"/>
</dbReference>
<evidence type="ECO:0000256" key="4">
    <source>
        <dbReference type="ARBA" id="ARBA00022679"/>
    </source>
</evidence>
<dbReference type="Pfam" id="PF02895">
    <property type="entry name" value="H-kinase_dim"/>
    <property type="match status" value="1"/>
</dbReference>
<name>A0A7C0TZ59_THELI</name>
<dbReference type="Pfam" id="PF01584">
    <property type="entry name" value="CheW"/>
    <property type="match status" value="1"/>
</dbReference>
<evidence type="ECO:0000313" key="11">
    <source>
        <dbReference type="EMBL" id="HDD31569.1"/>
    </source>
</evidence>
<evidence type="ECO:0000256" key="5">
    <source>
        <dbReference type="ARBA" id="ARBA00022777"/>
    </source>
</evidence>
<dbReference type="SUPFAM" id="SSF47384">
    <property type="entry name" value="Homodimeric domain of signal transducing histidine kinase"/>
    <property type="match status" value="1"/>
</dbReference>
<evidence type="ECO:0000256" key="2">
    <source>
        <dbReference type="ARBA" id="ARBA00012438"/>
    </source>
</evidence>
<comment type="caution">
    <text evidence="11">The sequence shown here is derived from an EMBL/GenBank/DDBJ whole genome shotgun (WGS) entry which is preliminary data.</text>
</comment>
<dbReference type="SMART" id="SM01231">
    <property type="entry name" value="H-kinase_dim"/>
    <property type="match status" value="1"/>
</dbReference>
<keyword evidence="4" id="KW-0808">Transferase</keyword>
<dbReference type="SUPFAM" id="SSF47226">
    <property type="entry name" value="Histidine-containing phosphotransfer domain, HPT domain"/>
    <property type="match status" value="3"/>
</dbReference>
<organism evidence="11">
    <name type="scientific">Thermococcus litoralis</name>
    <dbReference type="NCBI Taxonomy" id="2265"/>
    <lineage>
        <taxon>Archaea</taxon>
        <taxon>Methanobacteriati</taxon>
        <taxon>Methanobacteriota</taxon>
        <taxon>Thermococci</taxon>
        <taxon>Thermococcales</taxon>
        <taxon>Thermococcaceae</taxon>
        <taxon>Thermococcus</taxon>
    </lineage>
</organism>
<dbReference type="EC" id="2.7.13.3" evidence="2"/>
<evidence type="ECO:0000259" key="9">
    <source>
        <dbReference type="PROSITE" id="PS50851"/>
    </source>
</evidence>
<evidence type="ECO:0000259" key="8">
    <source>
        <dbReference type="PROSITE" id="PS50109"/>
    </source>
</evidence>
<dbReference type="Gene3D" id="1.10.287.560">
    <property type="entry name" value="Histidine kinase CheA-like, homodimeric domain"/>
    <property type="match status" value="1"/>
</dbReference>
<dbReference type="InterPro" id="IPR051315">
    <property type="entry name" value="Bact_Chemotaxis_CheA"/>
</dbReference>
<keyword evidence="5" id="KW-0418">Kinase</keyword>
<dbReference type="InterPro" id="IPR037006">
    <property type="entry name" value="CheA-like_homodim_sf"/>
</dbReference>
<dbReference type="SMART" id="SM00387">
    <property type="entry name" value="HATPase_c"/>
    <property type="match status" value="1"/>
</dbReference>
<dbReference type="PANTHER" id="PTHR43395">
    <property type="entry name" value="SENSOR HISTIDINE KINASE CHEA"/>
    <property type="match status" value="1"/>
</dbReference>
<feature type="region of interest" description="Disordered" evidence="7">
    <location>
        <begin position="422"/>
        <end position="468"/>
    </location>
</feature>
<feature type="region of interest" description="Disordered" evidence="7">
    <location>
        <begin position="151"/>
        <end position="171"/>
    </location>
</feature>
<dbReference type="InterPro" id="IPR005467">
    <property type="entry name" value="His_kinase_dom"/>
</dbReference>
<dbReference type="InterPro" id="IPR036097">
    <property type="entry name" value="HisK_dim/P_sf"/>
</dbReference>
<dbReference type="Pfam" id="PF02518">
    <property type="entry name" value="HATPase_c"/>
    <property type="match status" value="1"/>
</dbReference>
<dbReference type="CDD" id="cd00088">
    <property type="entry name" value="HPT"/>
    <property type="match status" value="3"/>
</dbReference>
<dbReference type="PROSITE" id="PS50109">
    <property type="entry name" value="HIS_KIN"/>
    <property type="match status" value="1"/>
</dbReference>
<dbReference type="GO" id="GO:0005524">
    <property type="term" value="F:ATP binding"/>
    <property type="evidence" value="ECO:0007669"/>
    <property type="project" value="UniProtKB-KW"/>
</dbReference>
<keyword evidence="3 6" id="KW-0597">Phosphoprotein</keyword>
<dbReference type="GO" id="GO:0005737">
    <property type="term" value="C:cytoplasm"/>
    <property type="evidence" value="ECO:0007669"/>
    <property type="project" value="InterPro"/>
</dbReference>
<dbReference type="InterPro" id="IPR004358">
    <property type="entry name" value="Sig_transdc_His_kin-like_C"/>
</dbReference>
<feature type="domain" description="HPt" evidence="10">
    <location>
        <begin position="314"/>
        <end position="419"/>
    </location>
</feature>
<feature type="compositionally biased region" description="Basic and acidic residues" evidence="7">
    <location>
        <begin position="433"/>
        <end position="448"/>
    </location>
</feature>
<feature type="domain" description="CheW-like" evidence="9">
    <location>
        <begin position="728"/>
        <end position="865"/>
    </location>
</feature>
<feature type="region of interest" description="Disordered" evidence="7">
    <location>
        <begin position="300"/>
        <end position="323"/>
    </location>
</feature>
<evidence type="ECO:0000259" key="10">
    <source>
        <dbReference type="PROSITE" id="PS50894"/>
    </source>
</evidence>
<feature type="modified residue" description="Phosphohistidine" evidence="6">
    <location>
        <position position="362"/>
    </location>
</feature>
<feature type="domain" description="Histidine kinase" evidence="8">
    <location>
        <begin position="509"/>
        <end position="726"/>
    </location>
</feature>
<feature type="modified residue" description="Phosphohistidine" evidence="6">
    <location>
        <position position="220"/>
    </location>
</feature>
<protein>
    <recommendedName>
        <fullName evidence="2">histidine kinase</fullName>
        <ecNumber evidence="2">2.7.13.3</ecNumber>
    </recommendedName>
</protein>
<dbReference type="FunFam" id="3.30.565.10:FF:000016">
    <property type="entry name" value="Chemotaxis protein CheA, putative"/>
    <property type="match status" value="1"/>
</dbReference>
<dbReference type="PROSITE" id="PS50894">
    <property type="entry name" value="HPT"/>
    <property type="match status" value="3"/>
</dbReference>
<dbReference type="PRINTS" id="PR00344">
    <property type="entry name" value="BCTRLSENSOR"/>
</dbReference>
<dbReference type="AlphaFoldDB" id="A0A7C0TZ59"/>
<evidence type="ECO:0000256" key="6">
    <source>
        <dbReference type="PROSITE-ProRule" id="PRU00110"/>
    </source>
</evidence>
<evidence type="ECO:0000256" key="7">
    <source>
        <dbReference type="SAM" id="MobiDB-lite"/>
    </source>
</evidence>
<dbReference type="Gene3D" id="1.20.120.160">
    <property type="entry name" value="HPT domain"/>
    <property type="match status" value="3"/>
</dbReference>
<gene>
    <name evidence="11" type="ORF">ENF72_02955</name>
</gene>
<dbReference type="SMART" id="SM00073">
    <property type="entry name" value="HPT"/>
    <property type="match status" value="3"/>
</dbReference>
<dbReference type="SMART" id="SM00260">
    <property type="entry name" value="CheW"/>
    <property type="match status" value="1"/>
</dbReference>
<comment type="catalytic activity">
    <reaction evidence="1">
        <text>ATP + protein L-histidine = ADP + protein N-phospho-L-histidine.</text>
        <dbReference type="EC" id="2.7.13.3"/>
    </reaction>
</comment>
<feature type="compositionally biased region" description="Basic and acidic residues" evidence="7">
    <location>
        <begin position="300"/>
        <end position="315"/>
    </location>
</feature>
<reference evidence="11" key="1">
    <citation type="journal article" date="2020" name="mSystems">
        <title>Genome- and Community-Level Interaction Insights into Carbon Utilization and Element Cycling Functions of Hydrothermarchaeota in Hydrothermal Sediment.</title>
        <authorList>
            <person name="Zhou Z."/>
            <person name="Liu Y."/>
            <person name="Xu W."/>
            <person name="Pan J."/>
            <person name="Luo Z.H."/>
            <person name="Li M."/>
        </authorList>
    </citation>
    <scope>NUCLEOTIDE SEQUENCE [LARGE SCALE GENOMIC DNA]</scope>
    <source>
        <strain evidence="11">HyVt-151</strain>
    </source>
</reference>
<dbReference type="GO" id="GO:0006935">
    <property type="term" value="P:chemotaxis"/>
    <property type="evidence" value="ECO:0007669"/>
    <property type="project" value="UniProtKB-KW"/>
</dbReference>
<feature type="domain" description="HPt" evidence="10">
    <location>
        <begin position="173"/>
        <end position="278"/>
    </location>
</feature>
<feature type="compositionally biased region" description="Basic residues" evidence="7">
    <location>
        <begin position="156"/>
        <end position="171"/>
    </location>
</feature>
<feature type="modified residue" description="Phosphohistidine" evidence="6">
    <location>
        <position position="61"/>
    </location>
</feature>
<dbReference type="InterPro" id="IPR036061">
    <property type="entry name" value="CheW-like_dom_sf"/>
</dbReference>
<feature type="domain" description="HPt" evidence="10">
    <location>
        <begin position="14"/>
        <end position="118"/>
    </location>
</feature>
<sequence length="866" mass="95174">MASEIGGIYMGANSFADDPSLVVEFIAESLEHLDGIDNNLFEYERNPDDAELIDSIFRAIHSVKGASGFLGLDEINKLAHRLETLLDQLRKGKRSPSGDVMDVLFSGCDLLRTLIEEISQQLDKEMELDVGHREDQLASIMSTLNQLIDSSEQNRGKTKAKKDKSSAKKKAGGYEISKEMLRDFQLESLEHLETCDAALIELDKNRKDKEAINNFFRAIHTIKGTAAYVGQEEISSLSHALEFVLELVRRKDACKISDKVLDLAFQTVDALRTMVNDLEDENARETAKELKDKLVTVKKEMEKEADNESKDHEEEPSSTDPLGIFKNAATQHIDTTRTCVARIEEKKGFEAPEVDMLFRAAHSLKSSANYMGFESIVKECSVLEELLDDIKKGDMPFGAAIVDMMNDTIDSIEKELGSVAAADMGDGEGPDGTGRDKGDESSKRKDTTNSEVQQKSGKETKVPTSAQVPKTMRIDQSLLDVFMNLVGELIVSRNALGHVQRQLTQGEVQLGEAIKGLQKATQTITRISDEMQRSVMEMRMVPVRNVFQKFPRIVRDISRKTGKKVDLIFQGEDTEIDKAIAEDIGDPLVHIIRNSMDHGIEAPEVRVKKGKPETGTIILKAYHEGNYIIIDVIDDGAGINPDAVLNKAIENGMISQSQAEGMSKEEIFNLIFMPGFSTAKEVTDISGRGVGMDVVRTNLAKLKGNVRVTSEIDQGTHVRLEVPLTLALVEAMLVGAGGNTYAIPVESIKETLKISASDVNTLMKKKAITHRGKVIGLELLSHLLNISRNGDGVKGNGEMPVLIIQAANETMGIAVEKLYRKEEIVIKPLADYLAGLPGIAGASILGDGQTILILEPNELISMGTEN</sequence>
<dbReference type="InterPro" id="IPR003594">
    <property type="entry name" value="HATPase_dom"/>
</dbReference>
<evidence type="ECO:0000256" key="3">
    <source>
        <dbReference type="ARBA" id="ARBA00022553"/>
    </source>
</evidence>
<dbReference type="PROSITE" id="PS50851">
    <property type="entry name" value="CHEW"/>
    <property type="match status" value="1"/>
</dbReference>
<evidence type="ECO:0000256" key="1">
    <source>
        <dbReference type="ARBA" id="ARBA00000085"/>
    </source>
</evidence>
<dbReference type="InterPro" id="IPR008207">
    <property type="entry name" value="Sig_transdc_His_kin_Hpt_dom"/>
</dbReference>
<dbReference type="InterPro" id="IPR002545">
    <property type="entry name" value="CheW-lke_dom"/>
</dbReference>
<dbReference type="EMBL" id="DQYG01000125">
    <property type="protein sequence ID" value="HDD31569.1"/>
    <property type="molecule type" value="Genomic_DNA"/>
</dbReference>
<dbReference type="SUPFAM" id="SSF55874">
    <property type="entry name" value="ATPase domain of HSP90 chaperone/DNA topoisomerase II/histidine kinase"/>
    <property type="match status" value="1"/>
</dbReference>
<accession>A0A7C0TZ59</accession>
<dbReference type="Proteomes" id="UP000886210">
    <property type="component" value="Unassembled WGS sequence"/>
</dbReference>
<dbReference type="InterPro" id="IPR036641">
    <property type="entry name" value="HPT_dom_sf"/>
</dbReference>
<dbReference type="PANTHER" id="PTHR43395:SF1">
    <property type="entry name" value="CHEMOTAXIS PROTEIN CHEA"/>
    <property type="match status" value="1"/>
</dbReference>
<dbReference type="GO" id="GO:0000155">
    <property type="term" value="F:phosphorelay sensor kinase activity"/>
    <property type="evidence" value="ECO:0007669"/>
    <property type="project" value="InterPro"/>
</dbReference>
<proteinExistence type="predicted"/>
<dbReference type="InterPro" id="IPR036890">
    <property type="entry name" value="HATPase_C_sf"/>
</dbReference>
<dbReference type="InterPro" id="IPR004105">
    <property type="entry name" value="CheA-like_dim"/>
</dbReference>
<dbReference type="Gene3D" id="2.30.30.40">
    <property type="entry name" value="SH3 Domains"/>
    <property type="match status" value="1"/>
</dbReference>
<dbReference type="SUPFAM" id="SSF50341">
    <property type="entry name" value="CheW-like"/>
    <property type="match status" value="1"/>
</dbReference>